<evidence type="ECO:0000313" key="1">
    <source>
        <dbReference type="EMBL" id="HFH28900.1"/>
    </source>
</evidence>
<dbReference type="Gene3D" id="2.60.40.1180">
    <property type="entry name" value="Golgi alpha-mannosidase II"/>
    <property type="match status" value="1"/>
</dbReference>
<dbReference type="Gene3D" id="3.20.20.80">
    <property type="entry name" value="Glycosidases"/>
    <property type="match status" value="1"/>
</dbReference>
<comment type="caution">
    <text evidence="1">The sequence shown here is derived from an EMBL/GenBank/DDBJ whole genome shotgun (WGS) entry which is preliminary data.</text>
</comment>
<dbReference type="InterPro" id="IPR013780">
    <property type="entry name" value="Glyco_hydro_b"/>
</dbReference>
<dbReference type="InterPro" id="IPR039743">
    <property type="entry name" value="6GAL/EXGAL"/>
</dbReference>
<organism evidence="1">
    <name type="scientific">Gracilinema caldarium</name>
    <dbReference type="NCBI Taxonomy" id="215591"/>
    <lineage>
        <taxon>Bacteria</taxon>
        <taxon>Pseudomonadati</taxon>
        <taxon>Spirochaetota</taxon>
        <taxon>Spirochaetia</taxon>
        <taxon>Spirochaetales</taxon>
        <taxon>Breznakiellaceae</taxon>
        <taxon>Gracilinema</taxon>
    </lineage>
</organism>
<dbReference type="PANTHER" id="PTHR42767">
    <property type="entry name" value="ENDO-BETA-1,6-GALACTANASE"/>
    <property type="match status" value="1"/>
</dbReference>
<gene>
    <name evidence="1" type="ORF">ENS59_05225</name>
</gene>
<dbReference type="GO" id="GO:0004553">
    <property type="term" value="F:hydrolase activity, hydrolyzing O-glycosyl compounds"/>
    <property type="evidence" value="ECO:0007669"/>
    <property type="project" value="InterPro"/>
</dbReference>
<proteinExistence type="predicted"/>
<name>A0A7C3I0P5_9SPIR</name>
<protein>
    <submittedName>
        <fullName evidence="1">Uncharacterized protein</fullName>
    </submittedName>
</protein>
<reference evidence="1" key="1">
    <citation type="journal article" date="2020" name="mSystems">
        <title>Genome- and Community-Level Interaction Insights into Carbon Utilization and Element Cycling Functions of Hydrothermarchaeota in Hydrothermal Sediment.</title>
        <authorList>
            <person name="Zhou Z."/>
            <person name="Liu Y."/>
            <person name="Xu W."/>
            <person name="Pan J."/>
            <person name="Luo Z.H."/>
            <person name="Li M."/>
        </authorList>
    </citation>
    <scope>NUCLEOTIDE SEQUENCE [LARGE SCALE GENOMIC DNA]</scope>
    <source>
        <strain evidence="1">SpSt-503</strain>
    </source>
</reference>
<dbReference type="AlphaFoldDB" id="A0A7C3I0P5"/>
<accession>A0A7C3I0P5</accession>
<dbReference type="EMBL" id="DSVL01000158">
    <property type="protein sequence ID" value="HFH28900.1"/>
    <property type="molecule type" value="Genomic_DNA"/>
</dbReference>
<sequence length="167" mass="18767">MNDGLLWAQMIHNDMVIAEVNAILYWWLWTNTGTANQSGGSLLHVVNNASILKNKRLFTIGQYSRFIRPGFYRLNGSTEPLPGMFISMYKSPDSKNLVIVGINNNTFDRNVQFTMQGVHAESEVQLWRTSQEEDLMEIAKPGNCMVSPGSIVVRFAPLSVTTVTIQL</sequence>
<dbReference type="SUPFAM" id="SSF51011">
    <property type="entry name" value="Glycosyl hydrolase domain"/>
    <property type="match status" value="1"/>
</dbReference>
<dbReference type="PANTHER" id="PTHR42767:SF1">
    <property type="entry name" value="ENDO-BETA-1,6-GALACTANASE-LIKE DOMAIN-CONTAINING PROTEIN"/>
    <property type="match status" value="1"/>
</dbReference>